<dbReference type="GeneID" id="93518646"/>
<organism evidence="10 11">
    <name type="scientific">Providencia stuartii (strain MRSN 2154)</name>
    <dbReference type="NCBI Taxonomy" id="1157951"/>
    <lineage>
        <taxon>Bacteria</taxon>
        <taxon>Pseudomonadati</taxon>
        <taxon>Pseudomonadota</taxon>
        <taxon>Gammaproteobacteria</taxon>
        <taxon>Enterobacterales</taxon>
        <taxon>Morganellaceae</taxon>
        <taxon>Providencia</taxon>
    </lineage>
</organism>
<dbReference type="Proteomes" id="UP000005012">
    <property type="component" value="Chromosome"/>
</dbReference>
<evidence type="ECO:0000259" key="9">
    <source>
        <dbReference type="PROSITE" id="PS51747"/>
    </source>
</evidence>
<evidence type="ECO:0000256" key="1">
    <source>
        <dbReference type="ARBA" id="ARBA00010669"/>
    </source>
</evidence>
<dbReference type="PANTHER" id="PTHR11079">
    <property type="entry name" value="CYTOSINE DEAMINASE FAMILY MEMBER"/>
    <property type="match status" value="1"/>
</dbReference>
<dbReference type="AlphaFoldDB" id="A0A140NIP6"/>
<evidence type="ECO:0000256" key="3">
    <source>
        <dbReference type="ARBA" id="ARBA00022694"/>
    </source>
</evidence>
<dbReference type="PATRIC" id="fig|1157951.4.peg.613"/>
<dbReference type="InterPro" id="IPR002125">
    <property type="entry name" value="CMP_dCMP_dom"/>
</dbReference>
<dbReference type="GO" id="GO:0008270">
    <property type="term" value="F:zinc ion binding"/>
    <property type="evidence" value="ECO:0007669"/>
    <property type="project" value="UniProtKB-UniRule"/>
</dbReference>
<dbReference type="GO" id="GO:0002100">
    <property type="term" value="P:tRNA wobble adenosine to inosine editing"/>
    <property type="evidence" value="ECO:0007669"/>
    <property type="project" value="UniProtKB-UniRule"/>
</dbReference>
<evidence type="ECO:0000256" key="4">
    <source>
        <dbReference type="ARBA" id="ARBA00022723"/>
    </source>
</evidence>
<evidence type="ECO:0000256" key="6">
    <source>
        <dbReference type="ARBA" id="ARBA00022833"/>
    </source>
</evidence>
<feature type="binding site" evidence="8">
    <location>
        <position position="56"/>
    </location>
    <ligand>
        <name>Zn(2+)</name>
        <dbReference type="ChEBI" id="CHEBI:29105"/>
        <note>catalytic</note>
    </ligand>
</feature>
<dbReference type="PANTHER" id="PTHR11079:SF202">
    <property type="entry name" value="TRNA-SPECIFIC ADENOSINE DEAMINASE"/>
    <property type="match status" value="1"/>
</dbReference>
<name>A0A140NIP6_PROSM</name>
<dbReference type="Pfam" id="PF00383">
    <property type="entry name" value="dCMP_cyt_deam_1"/>
    <property type="match status" value="1"/>
</dbReference>
<dbReference type="KEGG" id="psi:S70_03090"/>
<dbReference type="PROSITE" id="PS51747">
    <property type="entry name" value="CYT_DCMP_DEAMINASES_2"/>
    <property type="match status" value="1"/>
</dbReference>
<evidence type="ECO:0000256" key="7">
    <source>
        <dbReference type="ARBA" id="ARBA00048045"/>
    </source>
</evidence>
<dbReference type="InterPro" id="IPR016193">
    <property type="entry name" value="Cytidine_deaminase-like"/>
</dbReference>
<reference evidence="10 11" key="1">
    <citation type="journal article" date="2012" name="J. Bacteriol.">
        <title>Complete Genome Sequence of Providencia stuartii Clinical Isolate MRSN 2154.</title>
        <authorList>
            <person name="Clifford R.J."/>
            <person name="Hang J."/>
            <person name="Riley M.C."/>
            <person name="Onmus-Leone F."/>
            <person name="Kuschner R.A."/>
            <person name="Lesho E.P."/>
            <person name="Waterman P.E."/>
        </authorList>
    </citation>
    <scope>NUCLEOTIDE SEQUENCE [LARGE SCALE GENOMIC DNA]</scope>
    <source>
        <strain evidence="10 11">MRSN 2154</strain>
    </source>
</reference>
<keyword evidence="3 8" id="KW-0819">tRNA processing</keyword>
<dbReference type="EC" id="3.5.4.33" evidence="8"/>
<dbReference type="NCBIfam" id="NF008113">
    <property type="entry name" value="PRK10860.1"/>
    <property type="match status" value="1"/>
</dbReference>
<comment type="catalytic activity">
    <reaction evidence="7 8">
        <text>adenosine(34) in tRNA + H2O + H(+) = inosine(34) in tRNA + NH4(+)</text>
        <dbReference type="Rhea" id="RHEA:43168"/>
        <dbReference type="Rhea" id="RHEA-COMP:10373"/>
        <dbReference type="Rhea" id="RHEA-COMP:10374"/>
        <dbReference type="ChEBI" id="CHEBI:15377"/>
        <dbReference type="ChEBI" id="CHEBI:15378"/>
        <dbReference type="ChEBI" id="CHEBI:28938"/>
        <dbReference type="ChEBI" id="CHEBI:74411"/>
        <dbReference type="ChEBI" id="CHEBI:82852"/>
        <dbReference type="EC" id="3.5.4.33"/>
    </reaction>
</comment>
<dbReference type="SUPFAM" id="SSF53927">
    <property type="entry name" value="Cytidine deaminase-like"/>
    <property type="match status" value="1"/>
</dbReference>
<comment type="function">
    <text evidence="8">Catalyzes the deamination of adenosine to inosine at the wobble position 34 of tRNA(Arg2).</text>
</comment>
<dbReference type="HOGENOM" id="CLU_025810_3_0_6"/>
<comment type="similarity">
    <text evidence="1">Belongs to the cytidine and deoxycytidylate deaminase family. ADAT2 subfamily.</text>
</comment>
<dbReference type="Gene3D" id="3.40.140.10">
    <property type="entry name" value="Cytidine Deaminase, domain 2"/>
    <property type="match status" value="1"/>
</dbReference>
<evidence type="ECO:0000313" key="11">
    <source>
        <dbReference type="Proteomes" id="UP000005012"/>
    </source>
</evidence>
<dbReference type="EMBL" id="CP003488">
    <property type="protein sequence ID" value="AFH92507.1"/>
    <property type="molecule type" value="Genomic_DNA"/>
</dbReference>
<dbReference type="HAMAP" id="MF_00972">
    <property type="entry name" value="tRNA_aden_deaminase"/>
    <property type="match status" value="1"/>
</dbReference>
<keyword evidence="4 8" id="KW-0479">Metal-binding</keyword>
<dbReference type="FunFam" id="3.40.140.10:FF:000005">
    <property type="entry name" value="tRNA-specific adenosine deaminase"/>
    <property type="match status" value="1"/>
</dbReference>
<feature type="active site" description="Proton donor" evidence="8">
    <location>
        <position position="58"/>
    </location>
</feature>
<keyword evidence="5 8" id="KW-0378">Hydrolase</keyword>
<dbReference type="PROSITE" id="PS00903">
    <property type="entry name" value="CYT_DCMP_DEAMINASES_1"/>
    <property type="match status" value="1"/>
</dbReference>
<evidence type="ECO:0000256" key="2">
    <source>
        <dbReference type="ARBA" id="ARBA00011738"/>
    </source>
</evidence>
<protein>
    <recommendedName>
        <fullName evidence="8">tRNA-specific adenosine deaminase</fullName>
        <ecNumber evidence="8">3.5.4.33</ecNumber>
    </recommendedName>
</protein>
<dbReference type="GO" id="GO:0052717">
    <property type="term" value="F:tRNA-specific adenosine-34 deaminase activity"/>
    <property type="evidence" value="ECO:0007669"/>
    <property type="project" value="UniProtKB-UniRule"/>
</dbReference>
<sequence>MTQAEVDEFWMKRALELAKNAQDAGEIPVGALLVKDNQLIASGWNRSIESHDPTAHAEIMVLQQGGRALSNYRLLDTTLYVTLEPCIMCAGALVHSRIGRLVYGARDFKTGACGSFINILERPGLNHYVDVKGGVLEETCSAMLSNFFKMRRAQKKAQKQMLAQTEGECGGCQQQKSP</sequence>
<gene>
    <name evidence="8" type="primary">tadA</name>
    <name evidence="10" type="ordered locus">S70_03090</name>
</gene>
<dbReference type="OrthoDB" id="9802676at2"/>
<reference evidence="11" key="2">
    <citation type="submission" date="2012-04" db="EMBL/GenBank/DDBJ databases">
        <title>Complete genome sequence of Providencia stuartii clinical isolate MRSN 2154.</title>
        <authorList>
            <person name="Clifford R.J."/>
            <person name="Hang J."/>
            <person name="Riley M.C."/>
            <person name="Onmus-Leone F."/>
            <person name="Kuschner R.A."/>
            <person name="Lesho E.P."/>
            <person name="Waterman P.E."/>
        </authorList>
    </citation>
    <scope>NUCLEOTIDE SEQUENCE [LARGE SCALE GENOMIC DNA]</scope>
    <source>
        <strain evidence="11">MRSN 2154</strain>
    </source>
</reference>
<comment type="subunit">
    <text evidence="2 8">Homodimer.</text>
</comment>
<feature type="binding site" evidence="8">
    <location>
        <position position="89"/>
    </location>
    <ligand>
        <name>Zn(2+)</name>
        <dbReference type="ChEBI" id="CHEBI:29105"/>
        <note>catalytic</note>
    </ligand>
</feature>
<dbReference type="InterPro" id="IPR016192">
    <property type="entry name" value="APOBEC/CMP_deaminase_Zn-bd"/>
</dbReference>
<evidence type="ECO:0000256" key="8">
    <source>
        <dbReference type="HAMAP-Rule" id="MF_00972"/>
    </source>
</evidence>
<evidence type="ECO:0000313" key="10">
    <source>
        <dbReference type="EMBL" id="AFH92507.1"/>
    </source>
</evidence>
<keyword evidence="6 8" id="KW-0862">Zinc</keyword>
<evidence type="ECO:0000256" key="5">
    <source>
        <dbReference type="ARBA" id="ARBA00022801"/>
    </source>
</evidence>
<dbReference type="RefSeq" id="WP_004921454.1">
    <property type="nucleotide sequence ID" value="NC_017731.1"/>
</dbReference>
<accession>A0A140NIP6</accession>
<feature type="domain" description="CMP/dCMP-type deaminase" evidence="9">
    <location>
        <begin position="5"/>
        <end position="116"/>
    </location>
</feature>
<dbReference type="CDD" id="cd01285">
    <property type="entry name" value="nucleoside_deaminase"/>
    <property type="match status" value="1"/>
</dbReference>
<proteinExistence type="inferred from homology"/>
<feature type="binding site" evidence="8">
    <location>
        <position position="86"/>
    </location>
    <ligand>
        <name>Zn(2+)</name>
        <dbReference type="ChEBI" id="CHEBI:29105"/>
        <note>catalytic</note>
    </ligand>
</feature>
<dbReference type="InterPro" id="IPR028883">
    <property type="entry name" value="tRNA_aden_deaminase"/>
</dbReference>
<comment type="cofactor">
    <cofactor evidence="8">
        <name>Zn(2+)</name>
        <dbReference type="ChEBI" id="CHEBI:29105"/>
    </cofactor>
    <text evidence="8">Binds 1 zinc ion per subunit.</text>
</comment>